<gene>
    <name evidence="1" type="ORF">ADK37_21555</name>
</gene>
<dbReference type="PATRIC" id="fig|67356.5.peg.4582"/>
<accession>A0A0L8L6G2</accession>
<proteinExistence type="predicted"/>
<dbReference type="EMBL" id="LGUS01000170">
    <property type="protein sequence ID" value="KOG33710.1"/>
    <property type="molecule type" value="Genomic_DNA"/>
</dbReference>
<keyword evidence="2" id="KW-1185">Reference proteome</keyword>
<dbReference type="AlphaFoldDB" id="A0A0L8L6G2"/>
<organism evidence="1 2">
    <name type="scientific">Streptomyces resistomycificus</name>
    <dbReference type="NCBI Taxonomy" id="67356"/>
    <lineage>
        <taxon>Bacteria</taxon>
        <taxon>Bacillati</taxon>
        <taxon>Actinomycetota</taxon>
        <taxon>Actinomycetes</taxon>
        <taxon>Kitasatosporales</taxon>
        <taxon>Streptomycetaceae</taxon>
        <taxon>Streptomyces</taxon>
        <taxon>Streptomyces aurantiacus group</taxon>
    </lineage>
</organism>
<dbReference type="eggNOG" id="ENOG5032NQY">
    <property type="taxonomic scope" value="Bacteria"/>
</dbReference>
<dbReference type="RefSeq" id="WP_030039565.1">
    <property type="nucleotide sequence ID" value="NZ_KL575592.1"/>
</dbReference>
<sequence>MESHMILPGHLTAHQTARVLGVELVTVRQLVRRGRLTRSGGTPRQPWYAAPDAAALAAERQARNAA</sequence>
<comment type="caution">
    <text evidence="1">The sequence shown here is derived from an EMBL/GenBank/DDBJ whole genome shotgun (WGS) entry which is preliminary data.</text>
</comment>
<evidence type="ECO:0008006" key="3">
    <source>
        <dbReference type="Google" id="ProtNLM"/>
    </source>
</evidence>
<evidence type="ECO:0000313" key="1">
    <source>
        <dbReference type="EMBL" id="KOG33710.1"/>
    </source>
</evidence>
<evidence type="ECO:0000313" key="2">
    <source>
        <dbReference type="Proteomes" id="UP000037251"/>
    </source>
</evidence>
<name>A0A0L8L6G2_9ACTN</name>
<protein>
    <recommendedName>
        <fullName evidence="3">Helix-turn-helix domain-containing protein</fullName>
    </recommendedName>
</protein>
<dbReference type="Proteomes" id="UP000037251">
    <property type="component" value="Unassembled WGS sequence"/>
</dbReference>
<reference evidence="2" key="1">
    <citation type="submission" date="2015-07" db="EMBL/GenBank/DDBJ databases">
        <authorList>
            <person name="Ju K.-S."/>
            <person name="Doroghazi J.R."/>
            <person name="Metcalf W.W."/>
        </authorList>
    </citation>
    <scope>NUCLEOTIDE SEQUENCE [LARGE SCALE GENOMIC DNA]</scope>
    <source>
        <strain evidence="2">NRRL 2290</strain>
    </source>
</reference>
<dbReference type="OrthoDB" id="4245775at2"/>